<keyword evidence="3" id="KW-1185">Reference proteome</keyword>
<dbReference type="GeneID" id="300553178"/>
<comment type="caution">
    <text evidence="2">The sequence shown here is derived from an EMBL/GenBank/DDBJ whole genome shotgun (WGS) entry which is preliminary data.</text>
</comment>
<evidence type="ECO:0008006" key="4">
    <source>
        <dbReference type="Google" id="ProtNLM"/>
    </source>
</evidence>
<evidence type="ECO:0000313" key="2">
    <source>
        <dbReference type="EMBL" id="KGM18760.1"/>
    </source>
</evidence>
<dbReference type="RefSeq" id="WP_035114125.1">
    <property type="nucleotide sequence ID" value="NZ_CP047046.1"/>
</dbReference>
<evidence type="ECO:0000256" key="1">
    <source>
        <dbReference type="SAM" id="MobiDB-lite"/>
    </source>
</evidence>
<proteinExistence type="predicted"/>
<dbReference type="Proteomes" id="UP000030145">
    <property type="component" value="Unassembled WGS sequence"/>
</dbReference>
<protein>
    <recommendedName>
        <fullName evidence="4">EcsC family protein</fullName>
    </recommendedName>
</protein>
<evidence type="ECO:0000313" key="3">
    <source>
        <dbReference type="Proteomes" id="UP000030145"/>
    </source>
</evidence>
<dbReference type="AlphaFoldDB" id="A0A0A2DHS7"/>
<accession>A0A0A2DHS7</accession>
<reference evidence="2 3" key="1">
    <citation type="submission" date="2014-10" db="EMBL/GenBank/DDBJ databases">
        <title>Whole Genome sequence of Corynebacterium auriscanis strain CIP 106629.</title>
        <authorList>
            <person name="Hassan S.S."/>
            <person name="Jamal S.B."/>
            <person name="Tiwari S."/>
            <person name="Oliveira L.D.C."/>
            <person name="Souza F."/>
            <person name="Mariano D.C."/>
            <person name="Almeida S."/>
            <person name="Dorella F."/>
            <person name="Pereira F."/>
            <person name="Carvalho A."/>
            <person name="Leal C.A."/>
            <person name="Soares S.D.C."/>
            <person name="Figueiredo H.C."/>
            <person name="Silva A."/>
            <person name="Azevedo V.A."/>
        </authorList>
    </citation>
    <scope>NUCLEOTIDE SEQUENCE [LARGE SCALE GENOMIC DNA]</scope>
    <source>
        <strain evidence="2 3">CIP 106629</strain>
    </source>
</reference>
<gene>
    <name evidence="2" type="ORF">MA47_05525</name>
</gene>
<organism evidence="2 3">
    <name type="scientific">Corynebacterium auriscanis</name>
    <dbReference type="NCBI Taxonomy" id="99807"/>
    <lineage>
        <taxon>Bacteria</taxon>
        <taxon>Bacillati</taxon>
        <taxon>Actinomycetota</taxon>
        <taxon>Actinomycetes</taxon>
        <taxon>Mycobacteriales</taxon>
        <taxon>Corynebacteriaceae</taxon>
        <taxon>Corynebacterium</taxon>
    </lineage>
</organism>
<feature type="compositionally biased region" description="Polar residues" evidence="1">
    <location>
        <begin position="17"/>
        <end position="36"/>
    </location>
</feature>
<dbReference type="EMBL" id="JRVJ01000005">
    <property type="protein sequence ID" value="KGM18760.1"/>
    <property type="molecule type" value="Genomic_DNA"/>
</dbReference>
<sequence length="257" mass="27207">MNSPLKKFLPFGRKSDQSNTSTTSQRGSQGNNSNGYPNGLIATRFFAAIDRSAQIQAPAIRSYVQKLTEKNADKSLDEKQAILDKHFMNLLTGTGAGTGGIAAVPGLGTLLSIGAVGGESLLVLEACGLYSLASAHLHGINIDDEEKRRAIVLLTVSGADDNELVSALSQGSTMASVKSLRGVTKAPQKDLPMINGVLGKLALRQIRKAFAKGMFRKIMPFGIGLVLGVTANRAIAKTMIEQVHRFVAEAGQQTSVE</sequence>
<name>A0A0A2DHS7_9CORY</name>
<feature type="region of interest" description="Disordered" evidence="1">
    <location>
        <begin position="1"/>
        <end position="36"/>
    </location>
</feature>